<dbReference type="Gene3D" id="3.40.1360.10">
    <property type="match status" value="1"/>
</dbReference>
<dbReference type="InterPro" id="IPR006171">
    <property type="entry name" value="TOPRIM_dom"/>
</dbReference>
<keyword evidence="9" id="KW-0460">Magnesium</keyword>
<evidence type="ECO:0000256" key="10">
    <source>
        <dbReference type="ARBA" id="ARBA00022884"/>
    </source>
</evidence>
<proteinExistence type="inferred from homology"/>
<dbReference type="SUPFAM" id="SSF110455">
    <property type="entry name" value="Toprim domain"/>
    <property type="match status" value="1"/>
</dbReference>
<evidence type="ECO:0000256" key="7">
    <source>
        <dbReference type="ARBA" id="ARBA00022759"/>
    </source>
</evidence>
<evidence type="ECO:0000313" key="14">
    <source>
        <dbReference type="EMBL" id="SKB41871.1"/>
    </source>
</evidence>
<name>A0A1T5B3K6_9FIRM</name>
<dbReference type="AlphaFoldDB" id="A0A1T5B3K6"/>
<keyword evidence="3 11" id="KW-0698">rRNA processing</keyword>
<dbReference type="PROSITE" id="PS50880">
    <property type="entry name" value="TOPRIM"/>
    <property type="match status" value="1"/>
</dbReference>
<keyword evidence="5" id="KW-0479">Metal-binding</keyword>
<accession>A0A1T5B3K6</accession>
<dbReference type="HAMAP" id="MF_01469">
    <property type="entry name" value="RNase_M5"/>
    <property type="match status" value="1"/>
</dbReference>
<gene>
    <name evidence="11" type="primary">rnmV</name>
    <name evidence="14" type="ORF">SAMN02745120_1433</name>
</gene>
<feature type="domain" description="Toprim" evidence="13">
    <location>
        <begin position="3"/>
        <end position="86"/>
    </location>
</feature>
<keyword evidence="7 11" id="KW-0255">Endonuclease</keyword>
<dbReference type="EC" id="3.1.26.8" evidence="11 12"/>
<dbReference type="Pfam" id="PF13331">
    <property type="entry name" value="DUF4093"/>
    <property type="match status" value="1"/>
</dbReference>
<dbReference type="InterPro" id="IPR004466">
    <property type="entry name" value="RNase_M5"/>
</dbReference>
<comment type="subcellular location">
    <subcellularLocation>
        <location evidence="11">Cytoplasm</location>
    </subcellularLocation>
</comment>
<evidence type="ECO:0000313" key="15">
    <source>
        <dbReference type="Proteomes" id="UP000243406"/>
    </source>
</evidence>
<dbReference type="RefSeq" id="WP_079589310.1">
    <property type="nucleotide sequence ID" value="NZ_FUYN01000002.1"/>
</dbReference>
<dbReference type="Proteomes" id="UP000243406">
    <property type="component" value="Unassembled WGS sequence"/>
</dbReference>
<dbReference type="GO" id="GO:0046872">
    <property type="term" value="F:metal ion binding"/>
    <property type="evidence" value="ECO:0007669"/>
    <property type="project" value="UniProtKB-KW"/>
</dbReference>
<keyword evidence="10 11" id="KW-0694">RNA-binding</keyword>
<sequence>MIKEVIVVEGKDDISAVKKAVDAEVIATNGYGFPKGVVERIIKAHKERGIIVLTDPDYAGERIRDKITKLVGNCKHAFISKEAGLKNDDVGVENASPESIILALEKARYEEVDKRNEFTQADMLSYDLVGMENASFRRDVLGKKLGIGYCNAKQFLNRLNNYGIEREEFEAALKELEIDNE</sequence>
<keyword evidence="4 11" id="KW-0540">Nuclease</keyword>
<evidence type="ECO:0000256" key="11">
    <source>
        <dbReference type="HAMAP-Rule" id="MF_01469"/>
    </source>
</evidence>
<evidence type="ECO:0000256" key="3">
    <source>
        <dbReference type="ARBA" id="ARBA00022552"/>
    </source>
</evidence>
<evidence type="ECO:0000256" key="9">
    <source>
        <dbReference type="ARBA" id="ARBA00022842"/>
    </source>
</evidence>
<dbReference type="SMART" id="SM00493">
    <property type="entry name" value="TOPRIM"/>
    <property type="match status" value="1"/>
</dbReference>
<evidence type="ECO:0000256" key="8">
    <source>
        <dbReference type="ARBA" id="ARBA00022801"/>
    </source>
</evidence>
<dbReference type="NCBIfam" id="TIGR00334">
    <property type="entry name" value="5S_RNA_mat_M5"/>
    <property type="match status" value="1"/>
</dbReference>
<evidence type="ECO:0000256" key="5">
    <source>
        <dbReference type="ARBA" id="ARBA00022723"/>
    </source>
</evidence>
<dbReference type="OrthoDB" id="9791329at2"/>
<comment type="similarity">
    <text evidence="11">Belongs to the ribonuclease M5 family.</text>
</comment>
<reference evidence="15" key="1">
    <citation type="submission" date="2017-02" db="EMBL/GenBank/DDBJ databases">
        <authorList>
            <person name="Varghese N."/>
            <person name="Submissions S."/>
        </authorList>
    </citation>
    <scope>NUCLEOTIDE SEQUENCE [LARGE SCALE GENOMIC DNA]</scope>
    <source>
        <strain evidence="15">ATCC 35199</strain>
    </source>
</reference>
<dbReference type="PANTHER" id="PTHR39156:SF1">
    <property type="entry name" value="RIBONUCLEASE M5"/>
    <property type="match status" value="1"/>
</dbReference>
<comment type="catalytic activity">
    <reaction evidence="11">
        <text>Endonucleolytic cleavage of RNA, removing 21 and 42 nucleotides, respectively, from the 5'- and 3'-termini of a 5S-rRNA precursor.</text>
        <dbReference type="EC" id="3.1.26.8"/>
    </reaction>
</comment>
<dbReference type="EMBL" id="FUYN01000002">
    <property type="protein sequence ID" value="SKB41871.1"/>
    <property type="molecule type" value="Genomic_DNA"/>
</dbReference>
<keyword evidence="8 11" id="KW-0378">Hydrolase</keyword>
<dbReference type="InterPro" id="IPR025156">
    <property type="entry name" value="RNase_M5_C"/>
</dbReference>
<organism evidence="14 15">
    <name type="scientific">Acetoanaerobium noterae</name>
    <dbReference type="NCBI Taxonomy" id="745369"/>
    <lineage>
        <taxon>Bacteria</taxon>
        <taxon>Bacillati</taxon>
        <taxon>Bacillota</taxon>
        <taxon>Clostridia</taxon>
        <taxon>Peptostreptococcales</taxon>
        <taxon>Filifactoraceae</taxon>
        <taxon>Acetoanaerobium</taxon>
    </lineage>
</organism>
<dbReference type="CDD" id="cd01027">
    <property type="entry name" value="TOPRIM_RNase_M5_like"/>
    <property type="match status" value="1"/>
</dbReference>
<evidence type="ECO:0000256" key="12">
    <source>
        <dbReference type="NCBIfam" id="TIGR00334"/>
    </source>
</evidence>
<evidence type="ECO:0000256" key="1">
    <source>
        <dbReference type="ARBA" id="ARBA00022490"/>
    </source>
</evidence>
<protein>
    <recommendedName>
        <fullName evidence="11 12">Ribonuclease M5</fullName>
        <ecNumber evidence="11 12">3.1.26.8</ecNumber>
    </recommendedName>
    <alternativeName>
        <fullName evidence="11">RNase M5</fullName>
    </alternativeName>
    <alternativeName>
        <fullName evidence="11">Ribosomal RNA terminal maturase M5</fullName>
    </alternativeName>
</protein>
<comment type="function">
    <text evidence="11">Required for correct processing of both the 5' and 3' ends of 5S rRNA precursor. Cleaves both sides of a double-stranded region yielding mature 5S rRNA in one step.</text>
</comment>
<dbReference type="GO" id="GO:0019843">
    <property type="term" value="F:rRNA binding"/>
    <property type="evidence" value="ECO:0007669"/>
    <property type="project" value="UniProtKB-KW"/>
</dbReference>
<dbReference type="PANTHER" id="PTHR39156">
    <property type="entry name" value="RIBONUCLEASE M5"/>
    <property type="match status" value="1"/>
</dbReference>
<keyword evidence="15" id="KW-1185">Reference proteome</keyword>
<dbReference type="GO" id="GO:0005737">
    <property type="term" value="C:cytoplasm"/>
    <property type="evidence" value="ECO:0007669"/>
    <property type="project" value="UniProtKB-SubCell"/>
</dbReference>
<evidence type="ECO:0000256" key="2">
    <source>
        <dbReference type="ARBA" id="ARBA00022517"/>
    </source>
</evidence>
<evidence type="ECO:0000256" key="6">
    <source>
        <dbReference type="ARBA" id="ARBA00022730"/>
    </source>
</evidence>
<dbReference type="InterPro" id="IPR034141">
    <property type="entry name" value="TOPRIM_RNase_M5-like"/>
</dbReference>
<evidence type="ECO:0000256" key="4">
    <source>
        <dbReference type="ARBA" id="ARBA00022722"/>
    </source>
</evidence>
<evidence type="ECO:0000259" key="13">
    <source>
        <dbReference type="PROSITE" id="PS50880"/>
    </source>
</evidence>
<dbReference type="GO" id="GO:0043822">
    <property type="term" value="F:ribonuclease M5 activity"/>
    <property type="evidence" value="ECO:0007669"/>
    <property type="project" value="UniProtKB-UniRule"/>
</dbReference>
<keyword evidence="1 11" id="KW-0963">Cytoplasm</keyword>
<dbReference type="GO" id="GO:0006364">
    <property type="term" value="P:rRNA processing"/>
    <property type="evidence" value="ECO:0007669"/>
    <property type="project" value="UniProtKB-UniRule"/>
</dbReference>
<dbReference type="FunFam" id="3.40.1360.10:FF:000006">
    <property type="entry name" value="Ribonuclease M5"/>
    <property type="match status" value="1"/>
</dbReference>
<keyword evidence="6 11" id="KW-0699">rRNA-binding</keyword>
<dbReference type="Pfam" id="PF01751">
    <property type="entry name" value="Toprim"/>
    <property type="match status" value="1"/>
</dbReference>
<keyword evidence="2 11" id="KW-0690">Ribosome biogenesis</keyword>